<dbReference type="PANTHER" id="PTHR17605:SF0">
    <property type="entry name" value="RIBOSOME BIOGENESIS PROTEIN BOP1"/>
    <property type="match status" value="1"/>
</dbReference>
<sequence>MEWYNDYPHIGYDLDGKKIFKPIRNKDELDEFLDKMENPDYW</sequence>
<reference evidence="8" key="1">
    <citation type="submission" date="2014-11" db="EMBL/GenBank/DDBJ databases">
        <authorList>
            <person name="Amaro Gonzalez C."/>
        </authorList>
    </citation>
    <scope>NUCLEOTIDE SEQUENCE</scope>
</reference>
<dbReference type="GO" id="GO:0030687">
    <property type="term" value="C:preribosome, large subunit precursor"/>
    <property type="evidence" value="ECO:0007669"/>
    <property type="project" value="TreeGrafter"/>
</dbReference>
<evidence type="ECO:0000256" key="6">
    <source>
        <dbReference type="ARBA" id="ARBA00023242"/>
    </source>
</evidence>
<dbReference type="GO" id="GO:0070545">
    <property type="term" value="C:PeBoW complex"/>
    <property type="evidence" value="ECO:0007669"/>
    <property type="project" value="TreeGrafter"/>
</dbReference>
<evidence type="ECO:0000256" key="2">
    <source>
        <dbReference type="ARBA" id="ARBA00022517"/>
    </source>
</evidence>
<evidence type="ECO:0000259" key="7">
    <source>
        <dbReference type="Pfam" id="PF08145"/>
    </source>
</evidence>
<dbReference type="InterPro" id="IPR012953">
    <property type="entry name" value="BOP1_N_dom"/>
</dbReference>
<feature type="domain" description="BOP1 N-terminal" evidence="7">
    <location>
        <begin position="4"/>
        <end position="42"/>
    </location>
</feature>
<accession>A0A0E9V682</accession>
<dbReference type="PANTHER" id="PTHR17605">
    <property type="entry name" value="RIBOSOME BIOGENESIS PROTEIN BOP1 BLOCK OF PROLIFERATION 1 PROTEIN"/>
    <property type="match status" value="1"/>
</dbReference>
<comment type="subcellular location">
    <subcellularLocation>
        <location evidence="1">Nucleus</location>
        <location evidence="1">Nucleolus</location>
    </subcellularLocation>
</comment>
<keyword evidence="2" id="KW-0690">Ribosome biogenesis</keyword>
<keyword evidence="6" id="KW-0539">Nucleus</keyword>
<evidence type="ECO:0000256" key="3">
    <source>
        <dbReference type="ARBA" id="ARBA00022552"/>
    </source>
</evidence>
<keyword evidence="3" id="KW-0698">rRNA processing</keyword>
<proteinExistence type="predicted"/>
<reference evidence="8" key="2">
    <citation type="journal article" date="2015" name="Fish Shellfish Immunol.">
        <title>Early steps in the European eel (Anguilla anguilla)-Vibrio vulnificus interaction in the gills: Role of the RtxA13 toxin.</title>
        <authorList>
            <person name="Callol A."/>
            <person name="Pajuelo D."/>
            <person name="Ebbesson L."/>
            <person name="Teles M."/>
            <person name="MacKenzie S."/>
            <person name="Amaro C."/>
        </authorList>
    </citation>
    <scope>NUCLEOTIDE SEQUENCE</scope>
</reference>
<keyword evidence="4" id="KW-0853">WD repeat</keyword>
<evidence type="ECO:0000256" key="5">
    <source>
        <dbReference type="ARBA" id="ARBA00022737"/>
    </source>
</evidence>
<protein>
    <recommendedName>
        <fullName evidence="7">BOP1 N-terminal domain-containing protein</fullName>
    </recommendedName>
</protein>
<evidence type="ECO:0000256" key="1">
    <source>
        <dbReference type="ARBA" id="ARBA00004604"/>
    </source>
</evidence>
<organism evidence="8">
    <name type="scientific">Anguilla anguilla</name>
    <name type="common">European freshwater eel</name>
    <name type="synonym">Muraena anguilla</name>
    <dbReference type="NCBI Taxonomy" id="7936"/>
    <lineage>
        <taxon>Eukaryota</taxon>
        <taxon>Metazoa</taxon>
        <taxon>Chordata</taxon>
        <taxon>Craniata</taxon>
        <taxon>Vertebrata</taxon>
        <taxon>Euteleostomi</taxon>
        <taxon>Actinopterygii</taxon>
        <taxon>Neopterygii</taxon>
        <taxon>Teleostei</taxon>
        <taxon>Anguilliformes</taxon>
        <taxon>Anguillidae</taxon>
        <taxon>Anguilla</taxon>
    </lineage>
</organism>
<evidence type="ECO:0000256" key="4">
    <source>
        <dbReference type="ARBA" id="ARBA00022574"/>
    </source>
</evidence>
<dbReference type="EMBL" id="GBXM01035025">
    <property type="protein sequence ID" value="JAH73552.1"/>
    <property type="molecule type" value="Transcribed_RNA"/>
</dbReference>
<name>A0A0E9V682_ANGAN</name>
<keyword evidence="5" id="KW-0677">Repeat</keyword>
<dbReference type="AlphaFoldDB" id="A0A0E9V682"/>
<dbReference type="GO" id="GO:0000463">
    <property type="term" value="P:maturation of LSU-rRNA from tricistronic rRNA transcript (SSU-rRNA, 5.8S rRNA, LSU-rRNA)"/>
    <property type="evidence" value="ECO:0007669"/>
    <property type="project" value="TreeGrafter"/>
</dbReference>
<evidence type="ECO:0000313" key="8">
    <source>
        <dbReference type="EMBL" id="JAH73552.1"/>
    </source>
</evidence>
<dbReference type="InterPro" id="IPR028598">
    <property type="entry name" value="BOP1/Erb1"/>
</dbReference>
<dbReference type="Pfam" id="PF08145">
    <property type="entry name" value="BOP1NT"/>
    <property type="match status" value="1"/>
</dbReference>
<dbReference type="GO" id="GO:0043021">
    <property type="term" value="F:ribonucleoprotein complex binding"/>
    <property type="evidence" value="ECO:0007669"/>
    <property type="project" value="TreeGrafter"/>
</dbReference>